<gene>
    <name evidence="2" type="ORF">GFN93_04045</name>
</gene>
<protein>
    <recommendedName>
        <fullName evidence="4">Copper resistance protein B</fullName>
    </recommendedName>
</protein>
<evidence type="ECO:0000313" key="3">
    <source>
        <dbReference type="Proteomes" id="UP000469421"/>
    </source>
</evidence>
<evidence type="ECO:0000313" key="2">
    <source>
        <dbReference type="EMBL" id="MQX52407.1"/>
    </source>
</evidence>
<comment type="caution">
    <text evidence="2">The sequence shown here is derived from an EMBL/GenBank/DDBJ whole genome shotgun (WGS) entry which is preliminary data.</text>
</comment>
<dbReference type="Proteomes" id="UP000469421">
    <property type="component" value="Unassembled WGS sequence"/>
</dbReference>
<dbReference type="RefSeq" id="WP_153499133.1">
    <property type="nucleotide sequence ID" value="NZ_WIRE01000001.1"/>
</dbReference>
<organism evidence="2 3">
    <name type="scientific">Alcanivorax sediminis</name>
    <dbReference type="NCBI Taxonomy" id="2663008"/>
    <lineage>
        <taxon>Bacteria</taxon>
        <taxon>Pseudomonadati</taxon>
        <taxon>Pseudomonadota</taxon>
        <taxon>Gammaproteobacteria</taxon>
        <taxon>Oceanospirillales</taxon>
        <taxon>Alcanivoracaceae</taxon>
        <taxon>Alcanivorax</taxon>
    </lineage>
</organism>
<dbReference type="EMBL" id="WIRE01000001">
    <property type="protein sequence ID" value="MQX52407.1"/>
    <property type="molecule type" value="Genomic_DNA"/>
</dbReference>
<feature type="signal peptide" evidence="1">
    <location>
        <begin position="1"/>
        <end position="35"/>
    </location>
</feature>
<proteinExistence type="predicted"/>
<sequence length="242" mass="27335">MSLKRPPKRQCLKRPSSQFPKLLSLLLCFPFPALAAGLQGNVHTQWHSRYISEGRDNLDGASFYTASLDLSVTDLSTGVWQGWEESGPYRENNLYVEYAPLMGDWEPYVNLTYLQFHPDDPDDLEAGVGVSRQLTRIFSVALDGTWSKQAEGSFYGLSLFAEKDLTDTLNTTLRLTQTYDHGYASEAYNGLNNSEAGIRFSWNRLKPVMLHAGWQYSWAGEDVRRSGGADEHWGEIGLMAYF</sequence>
<reference evidence="2 3" key="1">
    <citation type="submission" date="2019-10" db="EMBL/GenBank/DDBJ databases">
        <title>Alcanivorax sp.PA15-N-34 draft genome sequence.</title>
        <authorList>
            <person name="Liao X."/>
            <person name="Shao Z."/>
        </authorList>
    </citation>
    <scope>NUCLEOTIDE SEQUENCE [LARGE SCALE GENOMIC DNA]</scope>
    <source>
        <strain evidence="2 3">PA15-N-34</strain>
    </source>
</reference>
<dbReference type="AlphaFoldDB" id="A0A6N7LQ79"/>
<keyword evidence="3" id="KW-1185">Reference proteome</keyword>
<accession>A0A6N7LQ79</accession>
<feature type="chain" id="PRO_5026995799" description="Copper resistance protein B" evidence="1">
    <location>
        <begin position="36"/>
        <end position="242"/>
    </location>
</feature>
<evidence type="ECO:0000256" key="1">
    <source>
        <dbReference type="SAM" id="SignalP"/>
    </source>
</evidence>
<keyword evidence="1" id="KW-0732">Signal</keyword>
<name>A0A6N7LQ79_9GAMM</name>
<evidence type="ECO:0008006" key="4">
    <source>
        <dbReference type="Google" id="ProtNLM"/>
    </source>
</evidence>